<evidence type="ECO:0000256" key="1">
    <source>
        <dbReference type="ARBA" id="ARBA00006835"/>
    </source>
</evidence>
<dbReference type="RefSeq" id="YP_007890650.1">
    <property type="nucleotide sequence ID" value="NC_021126.1"/>
</dbReference>
<feature type="domain" description="DNA-directed RNA polymerase beta subunit external 1" evidence="12">
    <location>
        <begin position="565"/>
        <end position="628"/>
    </location>
</feature>
<dbReference type="Pfam" id="PF04565">
    <property type="entry name" value="RNA_pol_Rpb2_3"/>
    <property type="match status" value="1"/>
</dbReference>
<dbReference type="InterPro" id="IPR019462">
    <property type="entry name" value="DNA-dir_RNA_pol_bsu_external_1"/>
</dbReference>
<keyword evidence="4 13" id="KW-0808">Transferase</keyword>
<keyword evidence="5 13" id="KW-0548">Nucleotidyltransferase</keyword>
<accession>M4QC43</accession>
<evidence type="ECO:0000313" key="13">
    <source>
        <dbReference type="EMBL" id="AGH24144.1"/>
    </source>
</evidence>
<dbReference type="GeneID" id="15333072"/>
<keyword evidence="13" id="KW-0496">Mitochondrion</keyword>
<dbReference type="EC" id="2.7.7.6" evidence="2"/>
<evidence type="ECO:0000259" key="10">
    <source>
        <dbReference type="Pfam" id="PF04560"/>
    </source>
</evidence>
<dbReference type="InterPro" id="IPR007120">
    <property type="entry name" value="DNA-dir_RNAP_su2_dom"/>
</dbReference>
<dbReference type="Gene3D" id="3.90.1800.10">
    <property type="entry name" value="RNA polymerase alpha subunit dimerisation domain"/>
    <property type="match status" value="1"/>
</dbReference>
<geneLocation type="mitochondrion" evidence="13"/>
<dbReference type="InterPro" id="IPR007641">
    <property type="entry name" value="RNA_pol_Rpb2_7"/>
</dbReference>
<sequence length="1382" mass="160104">MKKFVQEKKNRIVLKSKATSIGEFSFGEEFFSIRRSFNQSMEQSYPCYSLYLFLRENQEFFYQESNKVDSSVYLVGLHSFFRKLFGSLYLGYSTGQIYSLPEECIKERITYGVPLFIHLKREPSFPIKSSTIRLYIGKIPIPTVEGYFILSGIKKSFVNQILRSPGIYRIKDSGLSRSILNSIRFIHWDGMAHEFLILEKLDPFLKLGLGNVFVKLQGKPLSSKNVVSFLNLLIFLGSLEVDFFSLLPGKEFYKKKKYYSTGWYYSNSFSFFSGKNLSEFVRFLKNARTQLSSDEILLRQLISFLDKKGIVSNLDFNSLKDFSAFKSVSKKVFMHESCPSREIYDILVTGEIQYLRRELKDILFKRDLNLFFDIDLPRWTRRRLNIELDLFKKSNRLERFELLKIFSALTASNFHRSFFLFEERDLINKITRPYGFFALLHVKKLMETGSRNVYKSSENSSLVPQISIGINSLKSVSKLLSISDLSQYLEETNPLCQLTHLRRITLLGTGGLSQSNVPMESRDIHSSYYNRLCPIESPEGKSIGVVNSPCIYTRINVEGMLETPYRRVQRGYITNEVHYLPVDYFYRIGSESVSVQKDGLISSQKVLCRYRGEFSLVGSCDLDYIDISLGQFVSLSSSLVPFLEHNDGNRALMGSNMQRQSIPLKKQDNALIGTGYERIIGRDYNSRLKLKKYGFFSGKNFSACTVFHGPSFNFLDRNSLSLLHMWGLYLQDIVSSVQIIRFVNKQRMNQKTALFEKNTSFVGKELYSNEVFIQNNSFSSSNELSLGQNVLIAFNSYNGYTFEDSIVVSDRLLRDGFFSNEYLLEYSDSIEERLQKKCHLYSRVSNLDSENLPKIGSKVHPGDIVLGISKGGKEIRKQVYSSFDDGTVVDIMKWSESGKYSEIDKERRLQYDLFSKSMRSTYIYGLFCFYISIKRMYFFDLNALFSRTYLSEMQSRYLWNLLVSFKDISKSSILLLFLIRQLFVFFEKEGKQISRSMVSFLEDKNSFLKMSLFHEKKKRHLYKLDRNGFLRFFVRRGWQIGRYSSLFDRYLMLDSYQIHSNENSLVFLRKSNSFELGGLRRSNYTYVNILVQINKILEVGDKLTGRYGNKGVISKINLLEDMPYLQMGLPVDIILNPLGVSSRMNIGQLFETHLGKISVLIGKKLQYLLGLYTGEQSSYIFRKYLLTLYKNEYERFILQNLSSTRLFMLAQRLFSGIPMEIQPFHSPSDLLLDNFAYENGMRIHSQNTLIDPKTGESLDRPVTTGYMYILKLNHQVESKLHGRATGTYSALTQQPLKGKSNEGGQRLGEMEIWALQSYGVAYTLQEMIGLKSDSLLSRERIGDPFLKGFHQILYSSENVPESYYLLMTELRSLGVDFGFIFT</sequence>
<keyword evidence="3" id="KW-0240">DNA-directed RNA polymerase</keyword>
<dbReference type="InterPro" id="IPR042107">
    <property type="entry name" value="DNA-dir_RNA_pol_bsu_ext_1_sf"/>
</dbReference>
<dbReference type="GO" id="GO:0003899">
    <property type="term" value="F:DNA-directed RNA polymerase activity"/>
    <property type="evidence" value="ECO:0007669"/>
    <property type="project" value="UniProtKB-EC"/>
</dbReference>
<dbReference type="GO" id="GO:0006351">
    <property type="term" value="P:DNA-templated transcription"/>
    <property type="evidence" value="ECO:0007669"/>
    <property type="project" value="InterPro"/>
</dbReference>
<dbReference type="Gene3D" id="3.90.1100.10">
    <property type="match status" value="2"/>
</dbReference>
<evidence type="ECO:0000256" key="8">
    <source>
        <dbReference type="RuleBase" id="RU000434"/>
    </source>
</evidence>
<dbReference type="Pfam" id="PF04560">
    <property type="entry name" value="RNA_pol_Rpb2_7"/>
    <property type="match status" value="1"/>
</dbReference>
<evidence type="ECO:0000259" key="11">
    <source>
        <dbReference type="Pfam" id="PF04565"/>
    </source>
</evidence>
<dbReference type="InterPro" id="IPR037033">
    <property type="entry name" value="DNA-dir_RNAP_su2_hyb_sf"/>
</dbReference>
<dbReference type="InterPro" id="IPR015712">
    <property type="entry name" value="DNA-dir_RNA_pol_su2"/>
</dbReference>
<evidence type="ECO:0000256" key="5">
    <source>
        <dbReference type="ARBA" id="ARBA00022695"/>
    </source>
</evidence>
<dbReference type="PANTHER" id="PTHR20856">
    <property type="entry name" value="DNA-DIRECTED RNA POLYMERASE I SUBUNIT 2"/>
    <property type="match status" value="1"/>
</dbReference>
<organism evidence="13">
    <name type="scientific">Jakoba bahamiensis</name>
    <dbReference type="NCBI Taxonomy" id="221721"/>
    <lineage>
        <taxon>Eukaryota</taxon>
        <taxon>Discoba</taxon>
        <taxon>Jakobida</taxon>
        <taxon>Histionina</taxon>
        <taxon>Jakobidae</taxon>
        <taxon>Jakoba</taxon>
    </lineage>
</organism>
<evidence type="ECO:0000256" key="4">
    <source>
        <dbReference type="ARBA" id="ARBA00022679"/>
    </source>
</evidence>
<dbReference type="GO" id="GO:0003677">
    <property type="term" value="F:DNA binding"/>
    <property type="evidence" value="ECO:0007669"/>
    <property type="project" value="InterPro"/>
</dbReference>
<proteinExistence type="inferred from homology"/>
<comment type="similarity">
    <text evidence="1 8">Belongs to the RNA polymerase beta chain family.</text>
</comment>
<dbReference type="Gene3D" id="2.40.50.100">
    <property type="match status" value="1"/>
</dbReference>
<evidence type="ECO:0000256" key="7">
    <source>
        <dbReference type="ARBA" id="ARBA00048552"/>
    </source>
</evidence>
<dbReference type="Pfam" id="PF00562">
    <property type="entry name" value="RNA_pol_Rpb2_6"/>
    <property type="match status" value="1"/>
</dbReference>
<dbReference type="Gene3D" id="2.40.270.10">
    <property type="entry name" value="DNA-directed RNA polymerase, subunit 2, domain 6"/>
    <property type="match status" value="2"/>
</dbReference>
<dbReference type="EMBL" id="KC353354">
    <property type="protein sequence ID" value="AGH24144.1"/>
    <property type="molecule type" value="Genomic_DNA"/>
</dbReference>
<evidence type="ECO:0000259" key="9">
    <source>
        <dbReference type="Pfam" id="PF00562"/>
    </source>
</evidence>
<reference evidence="13" key="2">
    <citation type="journal article" date="2013" name="Genome Biol. Evol.">
        <title>Strikingly bacteria-like and gene-rich mitochondrial genomes throughout jakobid protists.</title>
        <authorList>
            <person name="Burger G."/>
            <person name="Gray M.W."/>
            <person name="Forget L."/>
            <person name="Lang B.F."/>
        </authorList>
    </citation>
    <scope>NUCLEOTIDE SEQUENCE</scope>
    <source>
        <strain evidence="13">ATCC 50695</strain>
    </source>
</reference>
<feature type="domain" description="DNA-directed RNA polymerase subunit 2 hybrid-binding" evidence="9">
    <location>
        <begin position="736"/>
        <end position="1300"/>
    </location>
</feature>
<dbReference type="InterPro" id="IPR007645">
    <property type="entry name" value="RNA_pol_Rpb2_3"/>
</dbReference>
<evidence type="ECO:0000256" key="3">
    <source>
        <dbReference type="ARBA" id="ARBA00022478"/>
    </source>
</evidence>
<reference evidence="13" key="1">
    <citation type="journal article" date="2006" name="RNA">
        <title>Hybrid E. coli--Mitochondrial ribonuclease P RNAs are catalytically active.</title>
        <authorList>
            <person name="Seif E."/>
            <person name="Cadieux A."/>
            <person name="Lang B.F."/>
        </authorList>
    </citation>
    <scope>NUCLEOTIDE SEQUENCE</scope>
    <source>
        <strain evidence="13">ATCC 50695</strain>
    </source>
</reference>
<feature type="domain" description="RNA polymerase Rpb2" evidence="11">
    <location>
        <begin position="487"/>
        <end position="555"/>
    </location>
</feature>
<keyword evidence="6" id="KW-0804">Transcription</keyword>
<name>M4QC43_9EUKA</name>
<dbReference type="GO" id="GO:0000428">
    <property type="term" value="C:DNA-directed RNA polymerase complex"/>
    <property type="evidence" value="ECO:0007669"/>
    <property type="project" value="UniProtKB-KW"/>
</dbReference>
<dbReference type="SUPFAM" id="SSF64484">
    <property type="entry name" value="beta and beta-prime subunits of DNA dependent RNA-polymerase"/>
    <property type="match status" value="1"/>
</dbReference>
<dbReference type="Gene3D" id="2.30.150.10">
    <property type="entry name" value="DNA-directed RNA polymerase, beta subunit, external 1 domain"/>
    <property type="match status" value="1"/>
</dbReference>
<feature type="domain" description="RNA polymerase Rpb2" evidence="10">
    <location>
        <begin position="1303"/>
        <end position="1377"/>
    </location>
</feature>
<evidence type="ECO:0000259" key="12">
    <source>
        <dbReference type="Pfam" id="PF10385"/>
    </source>
</evidence>
<comment type="catalytic activity">
    <reaction evidence="7">
        <text>RNA(n) + a ribonucleoside 5'-triphosphate = RNA(n+1) + diphosphate</text>
        <dbReference type="Rhea" id="RHEA:21248"/>
        <dbReference type="Rhea" id="RHEA-COMP:14527"/>
        <dbReference type="Rhea" id="RHEA-COMP:17342"/>
        <dbReference type="ChEBI" id="CHEBI:33019"/>
        <dbReference type="ChEBI" id="CHEBI:61557"/>
        <dbReference type="ChEBI" id="CHEBI:140395"/>
        <dbReference type="EC" id="2.7.7.6"/>
    </reaction>
</comment>
<gene>
    <name evidence="13" type="primary">rpoB</name>
</gene>
<evidence type="ECO:0000256" key="2">
    <source>
        <dbReference type="ARBA" id="ARBA00012418"/>
    </source>
</evidence>
<protein>
    <recommendedName>
        <fullName evidence="2">DNA-directed RNA polymerase</fullName>
        <ecNumber evidence="2">2.7.7.6</ecNumber>
    </recommendedName>
</protein>
<dbReference type="InterPro" id="IPR014724">
    <property type="entry name" value="RNA_pol_RPB2_OB-fold"/>
</dbReference>
<dbReference type="GO" id="GO:0032549">
    <property type="term" value="F:ribonucleoside binding"/>
    <property type="evidence" value="ECO:0007669"/>
    <property type="project" value="InterPro"/>
</dbReference>
<dbReference type="Pfam" id="PF10385">
    <property type="entry name" value="RNA_pol_Rpb2_45"/>
    <property type="match status" value="1"/>
</dbReference>
<evidence type="ECO:0000256" key="6">
    <source>
        <dbReference type="ARBA" id="ARBA00023163"/>
    </source>
</evidence>
<dbReference type="Gene3D" id="2.40.50.150">
    <property type="match status" value="1"/>
</dbReference>